<name>A0A1A9VGV3_GLOAU</name>
<dbReference type="AlphaFoldDB" id="A0A1A9VGV3"/>
<organism evidence="1 2">
    <name type="scientific">Glossina austeni</name>
    <name type="common">Savannah tsetse fly</name>
    <dbReference type="NCBI Taxonomy" id="7395"/>
    <lineage>
        <taxon>Eukaryota</taxon>
        <taxon>Metazoa</taxon>
        <taxon>Ecdysozoa</taxon>
        <taxon>Arthropoda</taxon>
        <taxon>Hexapoda</taxon>
        <taxon>Insecta</taxon>
        <taxon>Pterygota</taxon>
        <taxon>Neoptera</taxon>
        <taxon>Endopterygota</taxon>
        <taxon>Diptera</taxon>
        <taxon>Brachycera</taxon>
        <taxon>Muscomorpha</taxon>
        <taxon>Hippoboscoidea</taxon>
        <taxon>Glossinidae</taxon>
        <taxon>Glossina</taxon>
    </lineage>
</organism>
<keyword evidence="2" id="KW-1185">Reference proteome</keyword>
<accession>A0A1A9VGV3</accession>
<reference evidence="1" key="1">
    <citation type="submission" date="2020-05" db="UniProtKB">
        <authorList>
            <consortium name="EnsemblMetazoa"/>
        </authorList>
    </citation>
    <scope>IDENTIFICATION</scope>
    <source>
        <strain evidence="1">TTRI</strain>
    </source>
</reference>
<evidence type="ECO:0000313" key="2">
    <source>
        <dbReference type="Proteomes" id="UP000078200"/>
    </source>
</evidence>
<dbReference type="VEuPathDB" id="VectorBase:GAUT036789"/>
<dbReference type="EnsemblMetazoa" id="GAUT036789-RA">
    <property type="protein sequence ID" value="GAUT036789-PA"/>
    <property type="gene ID" value="GAUT036789"/>
</dbReference>
<sequence>MFGKVTVSFVDYSTVYEVEYGCDFFFGGAHVESLETLIIIWSTTVYYIEALDVISESPTDARKTTYRNSSSILSRSRLNGKTQKLTNNSFESRKFRRIKSDSTLQPTNRPENGLPWDNLSEIFRNDFIFLKAITPMIPDNNVEKETSNIRVSQIEAIFHNNAE</sequence>
<dbReference type="Proteomes" id="UP000078200">
    <property type="component" value="Unassembled WGS sequence"/>
</dbReference>
<evidence type="ECO:0000313" key="1">
    <source>
        <dbReference type="EnsemblMetazoa" id="GAUT036789-PA"/>
    </source>
</evidence>
<proteinExistence type="predicted"/>
<dbReference type="STRING" id="7395.A0A1A9VGV3"/>
<protein>
    <submittedName>
        <fullName evidence="1">Uncharacterized protein</fullName>
    </submittedName>
</protein>